<dbReference type="EMBL" id="NBII01000010">
    <property type="protein sequence ID" value="PAV15174.1"/>
    <property type="molecule type" value="Genomic_DNA"/>
</dbReference>
<dbReference type="Gene3D" id="1.20.120.20">
    <property type="entry name" value="Apolipoprotein"/>
    <property type="match status" value="1"/>
</dbReference>
<feature type="compositionally biased region" description="Polar residues" evidence="1">
    <location>
        <begin position="187"/>
        <end position="201"/>
    </location>
</feature>
<sequence length="387" mass="41295">MPTLGNDQGIPSSHHHPPSSPQLTVLTRVASIPLISDSLAALHTTLLTNAYTAYPYSAAQSIQTRIQPYLQNSVNAVSPVIAPVITRADSVANKAVDAVESRYPDAFKAHPKEVYEGVYGEVQKEMEKLRKTREHAYGVAKDTIGSLEEKVKSPAIGIAKGVDQRFTPVIDRFASVVNSVQSLQNSPATTPSTEKSAAESQDGFQYQRAYRLSVDLTHSLYGLTNEQIKQIQAHNTLIQRASSTAHNVSETLSTSITDASTKLHTLSARLLTELASLQTSAAQLQSSLSNQLHTAAGPLQEKVKTSTGQLQDKLGPVLEEVKEAVLAKDVPISEKVGRVRKIVEGRVVPVLEAAQSRVGALLGSSIIGNGSGSDGASEGENKANGVH</sequence>
<feature type="region of interest" description="Disordered" evidence="1">
    <location>
        <begin position="182"/>
        <end position="201"/>
    </location>
</feature>
<accession>A0A286U6J8</accession>
<evidence type="ECO:0000313" key="3">
    <source>
        <dbReference type="Proteomes" id="UP000217199"/>
    </source>
</evidence>
<feature type="region of interest" description="Disordered" evidence="1">
    <location>
        <begin position="1"/>
        <end position="21"/>
    </location>
</feature>
<name>A0A286U6J8_9AGAM</name>
<organism evidence="2 3">
    <name type="scientific">Pyrrhoderma noxium</name>
    <dbReference type="NCBI Taxonomy" id="2282107"/>
    <lineage>
        <taxon>Eukaryota</taxon>
        <taxon>Fungi</taxon>
        <taxon>Dikarya</taxon>
        <taxon>Basidiomycota</taxon>
        <taxon>Agaricomycotina</taxon>
        <taxon>Agaricomycetes</taxon>
        <taxon>Hymenochaetales</taxon>
        <taxon>Hymenochaetaceae</taxon>
        <taxon>Pyrrhoderma</taxon>
    </lineage>
</organism>
<dbReference type="InParanoid" id="A0A286U6J8"/>
<evidence type="ECO:0000256" key="1">
    <source>
        <dbReference type="SAM" id="MobiDB-lite"/>
    </source>
</evidence>
<reference evidence="2 3" key="1">
    <citation type="journal article" date="2017" name="Mol. Ecol.">
        <title>Comparative and population genomic landscape of Phellinus noxius: A hypervariable fungus causing root rot in trees.</title>
        <authorList>
            <person name="Chung C.L."/>
            <person name="Lee T.J."/>
            <person name="Akiba M."/>
            <person name="Lee H.H."/>
            <person name="Kuo T.H."/>
            <person name="Liu D."/>
            <person name="Ke H.M."/>
            <person name="Yokoi T."/>
            <person name="Roa M.B."/>
            <person name="Lu M.J."/>
            <person name="Chang Y.Y."/>
            <person name="Ann P.J."/>
            <person name="Tsai J.N."/>
            <person name="Chen C.Y."/>
            <person name="Tzean S.S."/>
            <person name="Ota Y."/>
            <person name="Hattori T."/>
            <person name="Sahashi N."/>
            <person name="Liou R.F."/>
            <person name="Kikuchi T."/>
            <person name="Tsai I.J."/>
        </authorList>
    </citation>
    <scope>NUCLEOTIDE SEQUENCE [LARGE SCALE GENOMIC DNA]</scope>
    <source>
        <strain evidence="2 3">FFPRI411160</strain>
    </source>
</reference>
<dbReference type="SUPFAM" id="SSF58113">
    <property type="entry name" value="Apolipoprotein A-I"/>
    <property type="match status" value="1"/>
</dbReference>
<dbReference type="OrthoDB" id="376826at2759"/>
<feature type="compositionally biased region" description="Polar residues" evidence="1">
    <location>
        <begin position="1"/>
        <end position="10"/>
    </location>
</feature>
<comment type="caution">
    <text evidence="2">The sequence shown here is derived from an EMBL/GenBank/DDBJ whole genome shotgun (WGS) entry which is preliminary data.</text>
</comment>
<protein>
    <submittedName>
        <fullName evidence="2">Lipid droplet-associated perilipin</fullName>
    </submittedName>
</protein>
<dbReference type="STRING" id="2282107.A0A286U6J8"/>
<gene>
    <name evidence="2" type="ORF">PNOK_0893500</name>
</gene>
<keyword evidence="3" id="KW-1185">Reference proteome</keyword>
<proteinExistence type="predicted"/>
<dbReference type="AlphaFoldDB" id="A0A286U6J8"/>
<dbReference type="Proteomes" id="UP000217199">
    <property type="component" value="Unassembled WGS sequence"/>
</dbReference>
<evidence type="ECO:0000313" key="2">
    <source>
        <dbReference type="EMBL" id="PAV15174.1"/>
    </source>
</evidence>